<dbReference type="PATRIC" id="fig|35818.11.peg.1957"/>
<dbReference type="STRING" id="35818.HPU229336_04300"/>
<evidence type="ECO:0008006" key="3">
    <source>
        <dbReference type="Google" id="ProtNLM"/>
    </source>
</evidence>
<dbReference type="Proteomes" id="UP000037997">
    <property type="component" value="Unassembled WGS sequence"/>
</dbReference>
<gene>
    <name evidence="1" type="ORF">HPU229334_09885</name>
</gene>
<dbReference type="OrthoDB" id="5361883at2"/>
<accession>A0A0N0LTI3</accession>
<dbReference type="AlphaFoldDB" id="A0A0N0LTI3"/>
<evidence type="ECO:0000313" key="2">
    <source>
        <dbReference type="Proteomes" id="UP000037997"/>
    </source>
</evidence>
<dbReference type="EMBL" id="JNOC01000051">
    <property type="protein sequence ID" value="KPH55239.1"/>
    <property type="molecule type" value="Genomic_DNA"/>
</dbReference>
<name>A0A0N0LTI3_9HELI</name>
<sequence length="151" mass="17828">MKIALISDSLLLDRTLEMYLKDYLTSYKLCDFVVATQPVDSQKPVFLIGEYENANLHKPFTKEILLQALEAFFLQIRGEQEAKEEEEIKYTNVESANWNEMLKDVEIEEEKKPLDLELHQKILKVLENYAKEITMIVQEHYKEKNNENKSK</sequence>
<protein>
    <recommendedName>
        <fullName evidence="3">Dihydroneopterin aldolase</fullName>
    </recommendedName>
</protein>
<organism evidence="1 2">
    <name type="scientific">Helicobacter pullorum</name>
    <dbReference type="NCBI Taxonomy" id="35818"/>
    <lineage>
        <taxon>Bacteria</taxon>
        <taxon>Pseudomonadati</taxon>
        <taxon>Campylobacterota</taxon>
        <taxon>Epsilonproteobacteria</taxon>
        <taxon>Campylobacterales</taxon>
        <taxon>Helicobacteraceae</taxon>
        <taxon>Helicobacter</taxon>
    </lineage>
</organism>
<evidence type="ECO:0000313" key="1">
    <source>
        <dbReference type="EMBL" id="KPH55239.1"/>
    </source>
</evidence>
<proteinExistence type="predicted"/>
<dbReference type="RefSeq" id="WP_005022622.1">
    <property type="nucleotide sequence ID" value="NZ_CABKNZ010000041.1"/>
</dbReference>
<reference evidence="1 2" key="1">
    <citation type="submission" date="2014-06" db="EMBL/GenBank/DDBJ databases">
        <title>Helicobacter pullorum isolates in fresh chicken meat - phenotypic and genotypic features.</title>
        <authorList>
            <person name="Borges V."/>
            <person name="Santos A."/>
            <person name="Correia C.B."/>
            <person name="Saraiva M."/>
            <person name="Menard A."/>
            <person name="Vieira L."/>
            <person name="Sampaio D.A."/>
            <person name="Gomes J.P."/>
            <person name="Oleastro M."/>
        </authorList>
    </citation>
    <scope>NUCLEOTIDE SEQUENCE [LARGE SCALE GENOMIC DNA]</scope>
    <source>
        <strain evidence="1 2">229334/12</strain>
    </source>
</reference>
<comment type="caution">
    <text evidence="1">The sequence shown here is derived from an EMBL/GenBank/DDBJ whole genome shotgun (WGS) entry which is preliminary data.</text>
</comment>